<feature type="non-terminal residue" evidence="2">
    <location>
        <position position="1"/>
    </location>
</feature>
<dbReference type="EMBL" id="BLLF01001420">
    <property type="protein sequence ID" value="GFH19188.1"/>
    <property type="molecule type" value="Genomic_DNA"/>
</dbReference>
<dbReference type="AlphaFoldDB" id="A0A699ZKY4"/>
<protein>
    <submittedName>
        <fullName evidence="2">Uncharacterized protein</fullName>
    </submittedName>
</protein>
<dbReference type="Proteomes" id="UP000485058">
    <property type="component" value="Unassembled WGS sequence"/>
</dbReference>
<feature type="region of interest" description="Disordered" evidence="1">
    <location>
        <begin position="1"/>
        <end position="51"/>
    </location>
</feature>
<name>A0A699ZKY4_HAELA</name>
<gene>
    <name evidence="2" type="ORF">HaLaN_16095</name>
</gene>
<feature type="compositionally biased region" description="Basic and acidic residues" evidence="1">
    <location>
        <begin position="18"/>
        <end position="29"/>
    </location>
</feature>
<comment type="caution">
    <text evidence="2">The sequence shown here is derived from an EMBL/GenBank/DDBJ whole genome shotgun (WGS) entry which is preliminary data.</text>
</comment>
<reference evidence="2 3" key="1">
    <citation type="submission" date="2020-02" db="EMBL/GenBank/DDBJ databases">
        <title>Draft genome sequence of Haematococcus lacustris strain NIES-144.</title>
        <authorList>
            <person name="Morimoto D."/>
            <person name="Nakagawa S."/>
            <person name="Yoshida T."/>
            <person name="Sawayama S."/>
        </authorList>
    </citation>
    <scope>NUCLEOTIDE SEQUENCE [LARGE SCALE GENOMIC DNA]</scope>
    <source>
        <strain evidence="2 3">NIES-144</strain>
    </source>
</reference>
<accession>A0A699ZKY4</accession>
<organism evidence="2 3">
    <name type="scientific">Haematococcus lacustris</name>
    <name type="common">Green alga</name>
    <name type="synonym">Haematococcus pluvialis</name>
    <dbReference type="NCBI Taxonomy" id="44745"/>
    <lineage>
        <taxon>Eukaryota</taxon>
        <taxon>Viridiplantae</taxon>
        <taxon>Chlorophyta</taxon>
        <taxon>core chlorophytes</taxon>
        <taxon>Chlorophyceae</taxon>
        <taxon>CS clade</taxon>
        <taxon>Chlamydomonadales</taxon>
        <taxon>Haematococcaceae</taxon>
        <taxon>Haematococcus</taxon>
    </lineage>
</organism>
<keyword evidence="3" id="KW-1185">Reference proteome</keyword>
<evidence type="ECO:0000313" key="3">
    <source>
        <dbReference type="Proteomes" id="UP000485058"/>
    </source>
</evidence>
<feature type="non-terminal residue" evidence="2">
    <location>
        <position position="134"/>
    </location>
</feature>
<proteinExistence type="predicted"/>
<evidence type="ECO:0000256" key="1">
    <source>
        <dbReference type="SAM" id="MobiDB-lite"/>
    </source>
</evidence>
<evidence type="ECO:0000313" key="2">
    <source>
        <dbReference type="EMBL" id="GFH19188.1"/>
    </source>
</evidence>
<sequence length="134" mass="14719">MHHSLPPSFPPSQPAPSREADGARKRYVSDQEAAQSRGKASALQQQQRALEDDLRRRKELMAAEMEAKKLELALELQDNTACDAGPDLTLAVQKAQAPAQLAAWAAEQEHQAVVDQAAQEERAAAERLRLEADK</sequence>